<feature type="domain" description="Cytosol aminopeptidase" evidence="5">
    <location>
        <begin position="2"/>
        <end position="99"/>
    </location>
</feature>
<evidence type="ECO:0000256" key="1">
    <source>
        <dbReference type="ARBA" id="ARBA00009528"/>
    </source>
</evidence>
<keyword evidence="2 6" id="KW-0031">Aminopeptidase</keyword>
<dbReference type="InterPro" id="IPR011356">
    <property type="entry name" value="Leucine_aapep/pepB"/>
</dbReference>
<comment type="caution">
    <text evidence="6">The sequence shown here is derived from an EMBL/GenBank/DDBJ whole genome shotgun (WGS) entry which is preliminary data.</text>
</comment>
<accession>T0YD00</accession>
<dbReference type="EMBL" id="AUZZ01010055">
    <property type="protein sequence ID" value="EQD31013.1"/>
    <property type="molecule type" value="Genomic_DNA"/>
</dbReference>
<proteinExistence type="inferred from homology"/>
<dbReference type="GO" id="GO:0006508">
    <property type="term" value="P:proteolysis"/>
    <property type="evidence" value="ECO:0007669"/>
    <property type="project" value="UniProtKB-KW"/>
</dbReference>
<dbReference type="GO" id="GO:0030145">
    <property type="term" value="F:manganese ion binding"/>
    <property type="evidence" value="ECO:0007669"/>
    <property type="project" value="InterPro"/>
</dbReference>
<feature type="non-terminal residue" evidence="6">
    <location>
        <position position="99"/>
    </location>
</feature>
<sequence length="99" mass="10189">EYPGQGGARSRTVGVVGKGITFDSGGISIKPAIHMSDMKFDKSGAVAVLGILRAAAALKVRPRVIGVLCCAENVPSGSSYRPGDVVRTFGGKTIEVLNT</sequence>
<reference evidence="6" key="1">
    <citation type="submission" date="2013-08" db="EMBL/GenBank/DDBJ databases">
        <authorList>
            <person name="Mendez C."/>
            <person name="Richter M."/>
            <person name="Ferrer M."/>
            <person name="Sanchez J."/>
        </authorList>
    </citation>
    <scope>NUCLEOTIDE SEQUENCE</scope>
</reference>
<dbReference type="Pfam" id="PF00883">
    <property type="entry name" value="Peptidase_M17"/>
    <property type="match status" value="1"/>
</dbReference>
<dbReference type="PANTHER" id="PTHR11963">
    <property type="entry name" value="LEUCINE AMINOPEPTIDASE-RELATED"/>
    <property type="match status" value="1"/>
</dbReference>
<dbReference type="Gene3D" id="3.40.630.10">
    <property type="entry name" value="Zn peptidases"/>
    <property type="match status" value="1"/>
</dbReference>
<keyword evidence="4" id="KW-0378">Hydrolase</keyword>
<name>T0YD00_9ZZZZ</name>
<evidence type="ECO:0000259" key="5">
    <source>
        <dbReference type="Pfam" id="PF00883"/>
    </source>
</evidence>
<dbReference type="GO" id="GO:0005737">
    <property type="term" value="C:cytoplasm"/>
    <property type="evidence" value="ECO:0007669"/>
    <property type="project" value="InterPro"/>
</dbReference>
<gene>
    <name evidence="6" type="ORF">B2A_13868</name>
</gene>
<evidence type="ECO:0000256" key="2">
    <source>
        <dbReference type="ARBA" id="ARBA00022438"/>
    </source>
</evidence>
<evidence type="ECO:0000256" key="3">
    <source>
        <dbReference type="ARBA" id="ARBA00022670"/>
    </source>
</evidence>
<dbReference type="PRINTS" id="PR00481">
    <property type="entry name" value="LAMNOPPTDASE"/>
</dbReference>
<protein>
    <submittedName>
        <fullName evidence="6">Leucyl aminopeptidase</fullName>
    </submittedName>
</protein>
<reference evidence="6" key="2">
    <citation type="journal article" date="2014" name="ISME J.">
        <title>Microbial stratification in low pH oxic and suboxic macroscopic growths along an acid mine drainage.</title>
        <authorList>
            <person name="Mendez-Garcia C."/>
            <person name="Mesa V."/>
            <person name="Sprenger R.R."/>
            <person name="Richter M."/>
            <person name="Diez M.S."/>
            <person name="Solano J."/>
            <person name="Bargiela R."/>
            <person name="Golyshina O.V."/>
            <person name="Manteca A."/>
            <person name="Ramos J.L."/>
            <person name="Gallego J.R."/>
            <person name="Llorente I."/>
            <person name="Martins Dos Santos V.A."/>
            <person name="Jensen O.N."/>
            <person name="Pelaez A.I."/>
            <person name="Sanchez J."/>
            <person name="Ferrer M."/>
        </authorList>
    </citation>
    <scope>NUCLEOTIDE SEQUENCE</scope>
</reference>
<dbReference type="SUPFAM" id="SSF53187">
    <property type="entry name" value="Zn-dependent exopeptidases"/>
    <property type="match status" value="1"/>
</dbReference>
<organism evidence="6">
    <name type="scientific">mine drainage metagenome</name>
    <dbReference type="NCBI Taxonomy" id="410659"/>
    <lineage>
        <taxon>unclassified sequences</taxon>
        <taxon>metagenomes</taxon>
        <taxon>ecological metagenomes</taxon>
    </lineage>
</organism>
<dbReference type="AlphaFoldDB" id="T0YD00"/>
<dbReference type="GO" id="GO:0070006">
    <property type="term" value="F:metalloaminopeptidase activity"/>
    <property type="evidence" value="ECO:0007669"/>
    <property type="project" value="InterPro"/>
</dbReference>
<evidence type="ECO:0000256" key="4">
    <source>
        <dbReference type="ARBA" id="ARBA00022801"/>
    </source>
</evidence>
<comment type="similarity">
    <text evidence="1">Belongs to the peptidase M17 family.</text>
</comment>
<dbReference type="PANTHER" id="PTHR11963:SF23">
    <property type="entry name" value="CYTOSOL AMINOPEPTIDASE"/>
    <property type="match status" value="1"/>
</dbReference>
<feature type="non-terminal residue" evidence="6">
    <location>
        <position position="1"/>
    </location>
</feature>
<evidence type="ECO:0000313" key="6">
    <source>
        <dbReference type="EMBL" id="EQD31013.1"/>
    </source>
</evidence>
<dbReference type="InterPro" id="IPR000819">
    <property type="entry name" value="Peptidase_M17_C"/>
</dbReference>
<keyword evidence="3" id="KW-0645">Protease</keyword>